<keyword evidence="8 10" id="KW-1133">Transmembrane helix</keyword>
<feature type="transmembrane region" description="Helical" evidence="10">
    <location>
        <begin position="27"/>
        <end position="50"/>
    </location>
</feature>
<protein>
    <recommendedName>
        <fullName evidence="3">Type II secretion system protein J</fullName>
    </recommendedName>
</protein>
<proteinExistence type="inferred from homology"/>
<name>A0A4R3Y097_9PROT</name>
<dbReference type="NCBIfam" id="TIGR02532">
    <property type="entry name" value="IV_pilin_GFxxxE"/>
    <property type="match status" value="1"/>
</dbReference>
<keyword evidence="9 10" id="KW-0472">Membrane</keyword>
<dbReference type="Gene3D" id="2.10.70.20">
    <property type="entry name" value="gspk-gspi-gspj complex like domains"/>
    <property type="match status" value="1"/>
</dbReference>
<dbReference type="NCBIfam" id="TIGR01711">
    <property type="entry name" value="gspJ"/>
    <property type="match status" value="1"/>
</dbReference>
<dbReference type="PROSITE" id="PS00409">
    <property type="entry name" value="PROKAR_NTER_METHYL"/>
    <property type="match status" value="1"/>
</dbReference>
<accession>A0A4R3Y097</accession>
<evidence type="ECO:0000256" key="8">
    <source>
        <dbReference type="ARBA" id="ARBA00022989"/>
    </source>
</evidence>
<dbReference type="PANTHER" id="PTHR39583:SF2">
    <property type="entry name" value="TYPE II SECRETION SYSTEM PROTEIN J"/>
    <property type="match status" value="1"/>
</dbReference>
<dbReference type="PANTHER" id="PTHR39583">
    <property type="entry name" value="TYPE II SECRETION SYSTEM PROTEIN J-RELATED"/>
    <property type="match status" value="1"/>
</dbReference>
<dbReference type="Proteomes" id="UP000295367">
    <property type="component" value="Unassembled WGS sequence"/>
</dbReference>
<dbReference type="OrthoDB" id="9794345at2"/>
<organism evidence="11 12">
    <name type="scientific">Sulfurirhabdus autotrophica</name>
    <dbReference type="NCBI Taxonomy" id="1706046"/>
    <lineage>
        <taxon>Bacteria</taxon>
        <taxon>Pseudomonadati</taxon>
        <taxon>Pseudomonadota</taxon>
        <taxon>Betaproteobacteria</taxon>
        <taxon>Nitrosomonadales</taxon>
        <taxon>Sulfuricellaceae</taxon>
        <taxon>Sulfurirhabdus</taxon>
    </lineage>
</organism>
<dbReference type="Pfam" id="PF07963">
    <property type="entry name" value="N_methyl"/>
    <property type="match status" value="1"/>
</dbReference>
<evidence type="ECO:0000256" key="7">
    <source>
        <dbReference type="ARBA" id="ARBA00022692"/>
    </source>
</evidence>
<evidence type="ECO:0000256" key="6">
    <source>
        <dbReference type="ARBA" id="ARBA00022519"/>
    </source>
</evidence>
<dbReference type="InterPro" id="IPR045584">
    <property type="entry name" value="Pilin-like"/>
</dbReference>
<keyword evidence="5" id="KW-0488">Methylation</keyword>
<evidence type="ECO:0000313" key="12">
    <source>
        <dbReference type="Proteomes" id="UP000295367"/>
    </source>
</evidence>
<reference evidence="11 12" key="1">
    <citation type="submission" date="2019-03" db="EMBL/GenBank/DDBJ databases">
        <title>Genomic Encyclopedia of Type Strains, Phase IV (KMG-IV): sequencing the most valuable type-strain genomes for metagenomic binning, comparative biology and taxonomic classification.</title>
        <authorList>
            <person name="Goeker M."/>
        </authorList>
    </citation>
    <scope>NUCLEOTIDE SEQUENCE [LARGE SCALE GENOMIC DNA]</scope>
    <source>
        <strain evidence="11 12">DSM 100309</strain>
    </source>
</reference>
<evidence type="ECO:0000256" key="1">
    <source>
        <dbReference type="ARBA" id="ARBA00004377"/>
    </source>
</evidence>
<dbReference type="GO" id="GO:0015628">
    <property type="term" value="P:protein secretion by the type II secretion system"/>
    <property type="evidence" value="ECO:0007669"/>
    <property type="project" value="InterPro"/>
</dbReference>
<dbReference type="GO" id="GO:0015627">
    <property type="term" value="C:type II protein secretion system complex"/>
    <property type="evidence" value="ECO:0007669"/>
    <property type="project" value="InterPro"/>
</dbReference>
<gene>
    <name evidence="11" type="ORF">EDC63_11538</name>
</gene>
<evidence type="ECO:0000256" key="4">
    <source>
        <dbReference type="ARBA" id="ARBA00022475"/>
    </source>
</evidence>
<evidence type="ECO:0000256" key="10">
    <source>
        <dbReference type="SAM" id="Phobius"/>
    </source>
</evidence>
<dbReference type="InterPro" id="IPR012902">
    <property type="entry name" value="N_methyl_site"/>
</dbReference>
<evidence type="ECO:0000256" key="3">
    <source>
        <dbReference type="ARBA" id="ARBA00021539"/>
    </source>
</evidence>
<evidence type="ECO:0000256" key="5">
    <source>
        <dbReference type="ARBA" id="ARBA00022481"/>
    </source>
</evidence>
<keyword evidence="4" id="KW-1003">Cell membrane</keyword>
<sequence>MVFWSLAAQSKEKVTHQSNKCANVYTISGFTLLELLVAIAIFSVMSVVAYRGLNATLETRAHLLDDNRKWRELSLFFAQMKDSLTNVVNRPVRNNNNDLVLPAFAGKPEVIGEDDAQLVFTRIGLPGQLGSLGGLQRYGYRLREHNIEQLVWPVLDQAPRTQPAVFQVLPHVTSFVMRYLDKQGKWQSKWPVLGQNDVAPQAVEIRVGLQSGEQIVRLFAL</sequence>
<comment type="subcellular location">
    <subcellularLocation>
        <location evidence="1">Cell inner membrane</location>
        <topology evidence="1">Single-pass membrane protein</topology>
    </subcellularLocation>
</comment>
<dbReference type="EMBL" id="SMCO01000015">
    <property type="protein sequence ID" value="TCV83413.1"/>
    <property type="molecule type" value="Genomic_DNA"/>
</dbReference>
<dbReference type="InterPro" id="IPR010055">
    <property type="entry name" value="T2SS_protein-GspJ"/>
</dbReference>
<comment type="similarity">
    <text evidence="2">Belongs to the GSP J family.</text>
</comment>
<dbReference type="RefSeq" id="WP_124947203.1">
    <property type="nucleotide sequence ID" value="NZ_BHVT01000069.1"/>
</dbReference>
<dbReference type="InterPro" id="IPR051621">
    <property type="entry name" value="T2SS_protein_J"/>
</dbReference>
<keyword evidence="7 10" id="KW-0812">Transmembrane</keyword>
<keyword evidence="12" id="KW-1185">Reference proteome</keyword>
<keyword evidence="6" id="KW-0997">Cell inner membrane</keyword>
<dbReference type="Pfam" id="PF11612">
    <property type="entry name" value="T2SSJ"/>
    <property type="match status" value="1"/>
</dbReference>
<evidence type="ECO:0000313" key="11">
    <source>
        <dbReference type="EMBL" id="TCV83413.1"/>
    </source>
</evidence>
<dbReference type="AlphaFoldDB" id="A0A4R3Y097"/>
<evidence type="ECO:0000256" key="9">
    <source>
        <dbReference type="ARBA" id="ARBA00023136"/>
    </source>
</evidence>
<dbReference type="Gene3D" id="3.10.610.10">
    <property type="entry name" value="GSPII I/J protein-like"/>
    <property type="match status" value="1"/>
</dbReference>
<dbReference type="SUPFAM" id="SSF54523">
    <property type="entry name" value="Pili subunits"/>
    <property type="match status" value="2"/>
</dbReference>
<evidence type="ECO:0000256" key="2">
    <source>
        <dbReference type="ARBA" id="ARBA00011084"/>
    </source>
</evidence>
<comment type="caution">
    <text evidence="11">The sequence shown here is derived from an EMBL/GenBank/DDBJ whole genome shotgun (WGS) entry which is preliminary data.</text>
</comment>
<dbReference type="GO" id="GO:0005886">
    <property type="term" value="C:plasma membrane"/>
    <property type="evidence" value="ECO:0007669"/>
    <property type="project" value="UniProtKB-SubCell"/>
</dbReference>